<keyword evidence="2" id="KW-0812">Transmembrane</keyword>
<feature type="region of interest" description="Disordered" evidence="1">
    <location>
        <begin position="240"/>
        <end position="270"/>
    </location>
</feature>
<organism evidence="3 4">
    <name type="scientific">Linnemannia exigua</name>
    <dbReference type="NCBI Taxonomy" id="604196"/>
    <lineage>
        <taxon>Eukaryota</taxon>
        <taxon>Fungi</taxon>
        <taxon>Fungi incertae sedis</taxon>
        <taxon>Mucoromycota</taxon>
        <taxon>Mortierellomycotina</taxon>
        <taxon>Mortierellomycetes</taxon>
        <taxon>Mortierellales</taxon>
        <taxon>Mortierellaceae</taxon>
        <taxon>Linnemannia</taxon>
    </lineage>
</organism>
<feature type="compositionally biased region" description="Basic and acidic residues" evidence="1">
    <location>
        <begin position="240"/>
        <end position="253"/>
    </location>
</feature>
<dbReference type="AlphaFoldDB" id="A0AAD4H6N0"/>
<feature type="region of interest" description="Disordered" evidence="1">
    <location>
        <begin position="621"/>
        <end position="647"/>
    </location>
</feature>
<comment type="caution">
    <text evidence="3">The sequence shown here is derived from an EMBL/GenBank/DDBJ whole genome shotgun (WGS) entry which is preliminary data.</text>
</comment>
<sequence length="752" mass="80951">MPVLLEEQGNISQQQSARRPARLPPSRIYTINNKSQDSFAKNVAPKTAPIGPSSSPFRHSNHSTGSISNIADNNNIIGRSRSVSTSNNGTSTSSNNHNIIGRSRSFSTGGVVPRSRADSEASRLALEALIQKRIDRITQRLDDFNFQSHELSARTQDLAKSFQDNAKRLYKVEDHLLRVQGKPGLSDAYIDNGGPTQPRRLTHDLEELRMGVKTLRKKFQAAGSVVSTVDWWMRLKDGGSKDSNGDDAAHAANEEPSLEDAAVSSSPLPSSPVSTLAASAVVSSSVAPKSFSLSSSSFSLNRTVSRKEGQALQKIMTAPDATATIYITPASTQDTISSPEPLPHGATVQGLRSPPLTPKGPPSLLGSYLAQRTQYDDYGHTTTNIKARPLSVIQDLDEPLQLPMSPPTTAWTKDDNNDSGNAPTPSSSSSSSSLPALSLADDIHFDNDKDHAIIHAQSASMFQSARQSNNNTCEVDAQSRPVFLEIFTPPSHAGTTTTTAIATVADAKEEENVVSRSSLLTEPVLEAEADFTGVEKHAGCEVEDKQVEEQQHEDELQQEYDSTLAEHISESDAIKEIGDIFVEEESIAQDTTSDSTISVEAQQQADKTMSDAVVEEIFKDDLLQDKDEPSSRGPTTATTTEEEKEQQQDTWIQTLWKILIRLEYFFLGTAVLGAMMPDSLLALCAGFLSAVLYGALVIRHRILAAPESEAPKPPSSSSSSLSSSSVGGSSSSNSFALGGGGVGVGKRRHRIR</sequence>
<feature type="compositionally biased region" description="Basic and acidic residues" evidence="1">
    <location>
        <begin position="621"/>
        <end position="630"/>
    </location>
</feature>
<feature type="compositionally biased region" description="Polar residues" evidence="1">
    <location>
        <begin position="29"/>
        <end position="39"/>
    </location>
</feature>
<keyword evidence="4" id="KW-1185">Reference proteome</keyword>
<feature type="region of interest" description="Disordered" evidence="1">
    <location>
        <begin position="707"/>
        <end position="752"/>
    </location>
</feature>
<protein>
    <submittedName>
        <fullName evidence="3">Uncharacterized protein</fullName>
    </submittedName>
</protein>
<name>A0AAD4H6N0_9FUNG</name>
<accession>A0AAD4H6N0</accession>
<feature type="region of interest" description="Disordered" evidence="1">
    <location>
        <begin position="332"/>
        <end position="366"/>
    </location>
</feature>
<feature type="region of interest" description="Disordered" evidence="1">
    <location>
        <begin position="1"/>
        <end position="114"/>
    </location>
</feature>
<proteinExistence type="predicted"/>
<feature type="compositionally biased region" description="Low complexity" evidence="1">
    <location>
        <begin position="715"/>
        <end position="736"/>
    </location>
</feature>
<evidence type="ECO:0000313" key="3">
    <source>
        <dbReference type="EMBL" id="KAG0274694.1"/>
    </source>
</evidence>
<feature type="compositionally biased region" description="Polar residues" evidence="1">
    <location>
        <begin position="52"/>
        <end position="65"/>
    </location>
</feature>
<keyword evidence="2" id="KW-0472">Membrane</keyword>
<feature type="region of interest" description="Disordered" evidence="1">
    <location>
        <begin position="398"/>
        <end position="435"/>
    </location>
</feature>
<feature type="compositionally biased region" description="Low complexity" evidence="1">
    <location>
        <begin position="261"/>
        <end position="270"/>
    </location>
</feature>
<feature type="transmembrane region" description="Helical" evidence="2">
    <location>
        <begin position="680"/>
        <end position="698"/>
    </location>
</feature>
<evidence type="ECO:0000313" key="4">
    <source>
        <dbReference type="Proteomes" id="UP001194580"/>
    </source>
</evidence>
<reference evidence="3" key="1">
    <citation type="journal article" date="2020" name="Fungal Divers.">
        <title>Resolving the Mortierellaceae phylogeny through synthesis of multi-gene phylogenetics and phylogenomics.</title>
        <authorList>
            <person name="Vandepol N."/>
            <person name="Liber J."/>
            <person name="Desiro A."/>
            <person name="Na H."/>
            <person name="Kennedy M."/>
            <person name="Barry K."/>
            <person name="Grigoriev I.V."/>
            <person name="Miller A.N."/>
            <person name="O'Donnell K."/>
            <person name="Stajich J.E."/>
            <person name="Bonito G."/>
        </authorList>
    </citation>
    <scope>NUCLEOTIDE SEQUENCE</scope>
    <source>
        <strain evidence="3">NRRL 28262</strain>
    </source>
</reference>
<dbReference type="EMBL" id="JAAAIL010000571">
    <property type="protein sequence ID" value="KAG0274694.1"/>
    <property type="molecule type" value="Genomic_DNA"/>
</dbReference>
<dbReference type="Proteomes" id="UP001194580">
    <property type="component" value="Unassembled WGS sequence"/>
</dbReference>
<evidence type="ECO:0000256" key="2">
    <source>
        <dbReference type="SAM" id="Phobius"/>
    </source>
</evidence>
<feature type="compositionally biased region" description="Low complexity" evidence="1">
    <location>
        <begin position="66"/>
        <end position="98"/>
    </location>
</feature>
<gene>
    <name evidence="3" type="ORF">BGZ95_009549</name>
</gene>
<feature type="compositionally biased region" description="Low complexity" evidence="1">
    <location>
        <begin position="422"/>
        <end position="435"/>
    </location>
</feature>
<keyword evidence="2" id="KW-1133">Transmembrane helix</keyword>
<evidence type="ECO:0000256" key="1">
    <source>
        <dbReference type="SAM" id="MobiDB-lite"/>
    </source>
</evidence>